<sequence length="261" mass="29381">MDHVPLKRPHFFFTTAPLPCPYIAGRLERKIVTELNGPEAEALHEALSRAGFRRSHSIAYTPACPGCSACIPVRIVTAGFTPDRTMRKLWRSNGDLIARRVPPRATAEQYRLFARYQESRHAGGDMAQMGFYDYRSMVEDSPIDTFLVEFRQGDGTLVAACLTDHMSDGLSAVYSFYDPDMGRRSLGTHVVNWLVNEAQSLGLPYVYLGYWIPESRKMSYKTRFSPLEAFGPSGWRPVNTNFGAHCDAPSQRPREIPDNIA</sequence>
<dbReference type="Pfam" id="PF04376">
    <property type="entry name" value="ATE_N"/>
    <property type="match status" value="1"/>
</dbReference>
<gene>
    <name evidence="4" type="primary">bpt</name>
    <name evidence="7" type="ORF">G4223_03375</name>
</gene>
<dbReference type="GO" id="GO:0008914">
    <property type="term" value="F:leucyl-tRNA--protein transferase activity"/>
    <property type="evidence" value="ECO:0007669"/>
    <property type="project" value="UniProtKB-UniRule"/>
</dbReference>
<keyword evidence="1 4" id="KW-0963">Cytoplasm</keyword>
<comment type="similarity">
    <text evidence="4">Belongs to the R-transferase family. Bpt subfamily.</text>
</comment>
<evidence type="ECO:0000256" key="2">
    <source>
        <dbReference type="ARBA" id="ARBA00022679"/>
    </source>
</evidence>
<dbReference type="InterPro" id="IPR007472">
    <property type="entry name" value="N-end_Aminoacyl_Trfase_C"/>
</dbReference>
<dbReference type="NCBIfam" id="NF002343">
    <property type="entry name" value="PRK01305.1-4"/>
    <property type="match status" value="1"/>
</dbReference>
<dbReference type="InterPro" id="IPR007471">
    <property type="entry name" value="N-end_Aminoacyl_Trfase_N"/>
</dbReference>
<dbReference type="Proteomes" id="UP000480684">
    <property type="component" value="Unassembled WGS sequence"/>
</dbReference>
<dbReference type="Gene3D" id="3.40.630.30">
    <property type="match status" value="1"/>
</dbReference>
<feature type="domain" description="N-end rule aminoacyl transferase C-terminal" evidence="6">
    <location>
        <begin position="108"/>
        <end position="229"/>
    </location>
</feature>
<evidence type="ECO:0000259" key="5">
    <source>
        <dbReference type="Pfam" id="PF04376"/>
    </source>
</evidence>
<name>A0A7C9QTR1_9PROT</name>
<dbReference type="InterPro" id="IPR017138">
    <property type="entry name" value="Asp_Glu_LeuTrfase"/>
</dbReference>
<evidence type="ECO:0000313" key="7">
    <source>
        <dbReference type="EMBL" id="NFV79156.1"/>
    </source>
</evidence>
<dbReference type="PANTHER" id="PTHR21367:SF1">
    <property type="entry name" value="ARGINYL-TRNA--PROTEIN TRANSFERASE 1"/>
    <property type="match status" value="1"/>
</dbReference>
<comment type="catalytic activity">
    <reaction evidence="4">
        <text>N-terminal L-glutamyl-[protein] + L-leucyl-tRNA(Leu) = N-terminal L-leucyl-L-glutamyl-[protein] + tRNA(Leu) + H(+)</text>
        <dbReference type="Rhea" id="RHEA:50412"/>
        <dbReference type="Rhea" id="RHEA-COMP:9613"/>
        <dbReference type="Rhea" id="RHEA-COMP:9622"/>
        <dbReference type="Rhea" id="RHEA-COMP:12664"/>
        <dbReference type="Rhea" id="RHEA-COMP:12668"/>
        <dbReference type="ChEBI" id="CHEBI:15378"/>
        <dbReference type="ChEBI" id="CHEBI:64721"/>
        <dbReference type="ChEBI" id="CHEBI:78442"/>
        <dbReference type="ChEBI" id="CHEBI:78494"/>
        <dbReference type="ChEBI" id="CHEBI:133041"/>
        <dbReference type="EC" id="2.3.2.29"/>
    </reaction>
</comment>
<evidence type="ECO:0000256" key="4">
    <source>
        <dbReference type="HAMAP-Rule" id="MF_00689"/>
    </source>
</evidence>
<dbReference type="InterPro" id="IPR030700">
    <property type="entry name" value="N-end_Aminoacyl_Trfase"/>
</dbReference>
<dbReference type="GO" id="GO:0004057">
    <property type="term" value="F:arginyl-tRNA--protein transferase activity"/>
    <property type="evidence" value="ECO:0007669"/>
    <property type="project" value="InterPro"/>
</dbReference>
<evidence type="ECO:0000259" key="6">
    <source>
        <dbReference type="Pfam" id="PF04377"/>
    </source>
</evidence>
<dbReference type="RefSeq" id="WP_163675023.1">
    <property type="nucleotide sequence ID" value="NZ_JAAIYP010000011.1"/>
</dbReference>
<feature type="domain" description="N-end aminoacyl transferase N-terminal" evidence="5">
    <location>
        <begin position="19"/>
        <end position="88"/>
    </location>
</feature>
<dbReference type="HAMAP" id="MF_00689">
    <property type="entry name" value="Bpt"/>
    <property type="match status" value="1"/>
</dbReference>
<reference evidence="7 8" key="1">
    <citation type="submission" date="2020-02" db="EMBL/GenBank/DDBJ databases">
        <authorList>
            <person name="Dziuba M."/>
            <person name="Kuznetsov B."/>
            <person name="Mardanov A."/>
            <person name="Ravin N."/>
            <person name="Grouzdev D."/>
        </authorList>
    </citation>
    <scope>NUCLEOTIDE SEQUENCE [LARGE SCALE GENOMIC DNA]</scope>
    <source>
        <strain evidence="7 8">SpK</strain>
    </source>
</reference>
<dbReference type="NCBIfam" id="NF002342">
    <property type="entry name" value="PRK01305.1-3"/>
    <property type="match status" value="1"/>
</dbReference>
<dbReference type="AlphaFoldDB" id="A0A7C9QTR1"/>
<keyword evidence="3 4" id="KW-0012">Acyltransferase</keyword>
<keyword evidence="8" id="KW-1185">Reference proteome</keyword>
<keyword evidence="2 4" id="KW-0808">Transferase</keyword>
<evidence type="ECO:0000313" key="8">
    <source>
        <dbReference type="Proteomes" id="UP000480684"/>
    </source>
</evidence>
<comment type="caution">
    <text evidence="7">The sequence shown here is derived from an EMBL/GenBank/DDBJ whole genome shotgun (WGS) entry which is preliminary data.</text>
</comment>
<dbReference type="InterPro" id="IPR016181">
    <property type="entry name" value="Acyl_CoA_acyltransferase"/>
</dbReference>
<dbReference type="PANTHER" id="PTHR21367">
    <property type="entry name" value="ARGININE-TRNA-PROTEIN TRANSFERASE 1"/>
    <property type="match status" value="1"/>
</dbReference>
<dbReference type="SUPFAM" id="SSF55729">
    <property type="entry name" value="Acyl-CoA N-acyltransferases (Nat)"/>
    <property type="match status" value="1"/>
</dbReference>
<dbReference type="EMBL" id="JAAIYP010000011">
    <property type="protein sequence ID" value="NFV79156.1"/>
    <property type="molecule type" value="Genomic_DNA"/>
</dbReference>
<comment type="function">
    <text evidence="4">Functions in the N-end rule pathway of protein degradation where it conjugates Leu from its aminoacyl-tRNA to the N-termini of proteins containing an N-terminal aspartate or glutamate.</text>
</comment>
<evidence type="ECO:0000256" key="3">
    <source>
        <dbReference type="ARBA" id="ARBA00023315"/>
    </source>
</evidence>
<dbReference type="Pfam" id="PF04377">
    <property type="entry name" value="ATE_C"/>
    <property type="match status" value="1"/>
</dbReference>
<accession>A0A7C9QTR1</accession>
<proteinExistence type="inferred from homology"/>
<comment type="subcellular location">
    <subcellularLocation>
        <location evidence="4">Cytoplasm</location>
    </subcellularLocation>
</comment>
<dbReference type="PIRSF" id="PIRSF037208">
    <property type="entry name" value="ATE_pro_prd"/>
    <property type="match status" value="1"/>
</dbReference>
<dbReference type="NCBIfam" id="NF002341">
    <property type="entry name" value="PRK01305.1-1"/>
    <property type="match status" value="1"/>
</dbReference>
<dbReference type="GO" id="GO:0005737">
    <property type="term" value="C:cytoplasm"/>
    <property type="evidence" value="ECO:0007669"/>
    <property type="project" value="UniProtKB-SubCell"/>
</dbReference>
<organism evidence="7 8">
    <name type="scientific">Magnetospirillum aberrantis SpK</name>
    <dbReference type="NCBI Taxonomy" id="908842"/>
    <lineage>
        <taxon>Bacteria</taxon>
        <taxon>Pseudomonadati</taxon>
        <taxon>Pseudomonadota</taxon>
        <taxon>Alphaproteobacteria</taxon>
        <taxon>Rhodospirillales</taxon>
        <taxon>Rhodospirillaceae</taxon>
        <taxon>Magnetospirillum</taxon>
    </lineage>
</organism>
<dbReference type="NCBIfam" id="NF002346">
    <property type="entry name" value="PRK01305.2-3"/>
    <property type="match status" value="1"/>
</dbReference>
<evidence type="ECO:0000256" key="1">
    <source>
        <dbReference type="ARBA" id="ARBA00022490"/>
    </source>
</evidence>
<protein>
    <recommendedName>
        <fullName evidence="4">Aspartate/glutamate leucyltransferase</fullName>
        <ecNumber evidence="4">2.3.2.29</ecNumber>
    </recommendedName>
</protein>
<dbReference type="EC" id="2.3.2.29" evidence="4"/>
<dbReference type="GO" id="GO:0071596">
    <property type="term" value="P:ubiquitin-dependent protein catabolic process via the N-end rule pathway"/>
    <property type="evidence" value="ECO:0007669"/>
    <property type="project" value="InterPro"/>
</dbReference>
<comment type="catalytic activity">
    <reaction evidence="4">
        <text>N-terminal L-aspartyl-[protein] + L-leucyl-tRNA(Leu) = N-terminal L-leucyl-L-aspartyl-[protein] + tRNA(Leu) + H(+)</text>
        <dbReference type="Rhea" id="RHEA:50420"/>
        <dbReference type="Rhea" id="RHEA-COMP:9613"/>
        <dbReference type="Rhea" id="RHEA-COMP:9622"/>
        <dbReference type="Rhea" id="RHEA-COMP:12669"/>
        <dbReference type="Rhea" id="RHEA-COMP:12674"/>
        <dbReference type="ChEBI" id="CHEBI:15378"/>
        <dbReference type="ChEBI" id="CHEBI:64720"/>
        <dbReference type="ChEBI" id="CHEBI:78442"/>
        <dbReference type="ChEBI" id="CHEBI:78494"/>
        <dbReference type="ChEBI" id="CHEBI:133042"/>
        <dbReference type="EC" id="2.3.2.29"/>
    </reaction>
</comment>